<name>A0A0L0HND1_SPIPD</name>
<organism evidence="3 4">
    <name type="scientific">Spizellomyces punctatus (strain DAOM BR117)</name>
    <dbReference type="NCBI Taxonomy" id="645134"/>
    <lineage>
        <taxon>Eukaryota</taxon>
        <taxon>Fungi</taxon>
        <taxon>Fungi incertae sedis</taxon>
        <taxon>Chytridiomycota</taxon>
        <taxon>Chytridiomycota incertae sedis</taxon>
        <taxon>Chytridiomycetes</taxon>
        <taxon>Spizellomycetales</taxon>
        <taxon>Spizellomycetaceae</taxon>
        <taxon>Spizellomyces</taxon>
    </lineage>
</organism>
<dbReference type="Proteomes" id="UP000053201">
    <property type="component" value="Unassembled WGS sequence"/>
</dbReference>
<reference evidence="3 4" key="1">
    <citation type="submission" date="2009-08" db="EMBL/GenBank/DDBJ databases">
        <title>The Genome Sequence of Spizellomyces punctatus strain DAOM BR117.</title>
        <authorList>
            <consortium name="The Broad Institute Genome Sequencing Platform"/>
            <person name="Russ C."/>
            <person name="Cuomo C."/>
            <person name="Shea T."/>
            <person name="Young S.K."/>
            <person name="Zeng Q."/>
            <person name="Koehrsen M."/>
            <person name="Haas B."/>
            <person name="Borodovsky M."/>
            <person name="Guigo R."/>
            <person name="Alvarado L."/>
            <person name="Berlin A."/>
            <person name="Bochicchio J."/>
            <person name="Borenstein D."/>
            <person name="Chapman S."/>
            <person name="Chen Z."/>
            <person name="Engels R."/>
            <person name="Freedman E."/>
            <person name="Gellesch M."/>
            <person name="Goldberg J."/>
            <person name="Griggs A."/>
            <person name="Gujja S."/>
            <person name="Heiman D."/>
            <person name="Hepburn T."/>
            <person name="Howarth C."/>
            <person name="Jen D."/>
            <person name="Larson L."/>
            <person name="Lewis B."/>
            <person name="Mehta T."/>
            <person name="Park D."/>
            <person name="Pearson M."/>
            <person name="Roberts A."/>
            <person name="Saif S."/>
            <person name="Shenoy N."/>
            <person name="Sisk P."/>
            <person name="Stolte C."/>
            <person name="Sykes S."/>
            <person name="Thomson T."/>
            <person name="Walk T."/>
            <person name="White J."/>
            <person name="Yandava C."/>
            <person name="Burger G."/>
            <person name="Gray M.W."/>
            <person name="Holland P.W.H."/>
            <person name="King N."/>
            <person name="Lang F.B.F."/>
            <person name="Roger A.J."/>
            <person name="Ruiz-Trillo I."/>
            <person name="Lander E."/>
            <person name="Nusbaum C."/>
        </authorList>
    </citation>
    <scope>NUCLEOTIDE SEQUENCE [LARGE SCALE GENOMIC DNA]</scope>
    <source>
        <strain evidence="3 4">DAOM BR117</strain>
    </source>
</reference>
<keyword evidence="4" id="KW-1185">Reference proteome</keyword>
<evidence type="ECO:0000259" key="2">
    <source>
        <dbReference type="Pfam" id="PF01425"/>
    </source>
</evidence>
<dbReference type="OMA" id="YGMSDTN"/>
<evidence type="ECO:0000313" key="4">
    <source>
        <dbReference type="Proteomes" id="UP000053201"/>
    </source>
</evidence>
<sequence length="581" mass="62521">MAGSKKTSPEDGYFLHSLNSPSATGWTLRFLCGILEYFGYALGISYKIAGDSNLFFLRKKRCLEVPTYYPVVEDRTQSLATDKETPIDLVPVAESGLELGNRIFRSVMDFHQAYKLKLTTPVEVAEAVVKAIDASNTVHSPPLLAVIKHNQDDILRQARESNERYLAGKSLSVLDGVPIAVKDDTDVVGYETNVGTTCISIHPERDATCIANLRRAGAIIIGKANMHEIGIDVTNCNPWSGTPRNPYNTNHFTGGSSGGSACAVGIGLCPIAVGADGGGSIRIPSAYCGLYGLKPTAGRISGDGAFPLAPTVGVTGPIAATAGDLAIGYALLAGPDENDTNTLKQPPIRLESFNSISSLEDVRIGVYRPYFDNADPQIVKACDEFVTRLERRGAKVVNIMLHDLEAMRVAHANTITSEMGAATAGIPRHKFSYSTRMALGVTGNHITAADYIMAAQIRTRGMRMLEGVFKEVDVIVTPTTGITAPKIPSGALKWGFSDYTTSGKAMRFIFMANLLGIPAISVPVGYTPEGLPIGMQFQAKWWNEELLLRLAHVSEDLFAAERRKPAVFYDLLGANGVDSDE</sequence>
<dbReference type="EMBL" id="KQ257452">
    <property type="protein sequence ID" value="KND02936.1"/>
    <property type="molecule type" value="Genomic_DNA"/>
</dbReference>
<dbReference type="eggNOG" id="KOG1211">
    <property type="taxonomic scope" value="Eukaryota"/>
</dbReference>
<dbReference type="PROSITE" id="PS00571">
    <property type="entry name" value="AMIDASES"/>
    <property type="match status" value="1"/>
</dbReference>
<dbReference type="OrthoDB" id="566138at2759"/>
<dbReference type="PANTHER" id="PTHR11895">
    <property type="entry name" value="TRANSAMIDASE"/>
    <property type="match status" value="1"/>
</dbReference>
<dbReference type="Pfam" id="PF01425">
    <property type="entry name" value="Amidase"/>
    <property type="match status" value="1"/>
</dbReference>
<dbReference type="GO" id="GO:0003824">
    <property type="term" value="F:catalytic activity"/>
    <property type="evidence" value="ECO:0007669"/>
    <property type="project" value="InterPro"/>
</dbReference>
<dbReference type="RefSeq" id="XP_016610975.1">
    <property type="nucleotide sequence ID" value="XM_016750321.1"/>
</dbReference>
<protein>
    <recommendedName>
        <fullName evidence="2">Amidase domain-containing protein</fullName>
    </recommendedName>
</protein>
<feature type="domain" description="Amidase" evidence="2">
    <location>
        <begin position="141"/>
        <end position="548"/>
    </location>
</feature>
<dbReference type="InterPro" id="IPR023631">
    <property type="entry name" value="Amidase_dom"/>
</dbReference>
<proteinExistence type="inferred from homology"/>
<comment type="similarity">
    <text evidence="1">Belongs to the amidase family.</text>
</comment>
<dbReference type="InParanoid" id="A0A0L0HND1"/>
<dbReference type="AlphaFoldDB" id="A0A0L0HND1"/>
<dbReference type="SUPFAM" id="SSF75304">
    <property type="entry name" value="Amidase signature (AS) enzymes"/>
    <property type="match status" value="1"/>
</dbReference>
<dbReference type="Gene3D" id="3.90.1300.10">
    <property type="entry name" value="Amidase signature (AS) domain"/>
    <property type="match status" value="1"/>
</dbReference>
<dbReference type="VEuPathDB" id="FungiDB:SPPG_02016"/>
<accession>A0A0L0HND1</accession>
<gene>
    <name evidence="3" type="ORF">SPPG_02016</name>
</gene>
<dbReference type="InterPro" id="IPR020556">
    <property type="entry name" value="Amidase_CS"/>
</dbReference>
<evidence type="ECO:0000313" key="3">
    <source>
        <dbReference type="EMBL" id="KND02936.1"/>
    </source>
</evidence>
<dbReference type="GeneID" id="27685640"/>
<dbReference type="PANTHER" id="PTHR11895:SF67">
    <property type="entry name" value="AMIDASE DOMAIN-CONTAINING PROTEIN"/>
    <property type="match status" value="1"/>
</dbReference>
<evidence type="ECO:0000256" key="1">
    <source>
        <dbReference type="ARBA" id="ARBA00009199"/>
    </source>
</evidence>
<dbReference type="InterPro" id="IPR000120">
    <property type="entry name" value="Amidase"/>
</dbReference>
<dbReference type="InterPro" id="IPR036928">
    <property type="entry name" value="AS_sf"/>
</dbReference>
<dbReference type="STRING" id="645134.A0A0L0HND1"/>